<comment type="caution">
    <text evidence="1">The sequence shown here is derived from an EMBL/GenBank/DDBJ whole genome shotgun (WGS) entry which is preliminary data.</text>
</comment>
<dbReference type="EMBL" id="PDJC01000001">
    <property type="protein sequence ID" value="PFG16342.1"/>
    <property type="molecule type" value="Genomic_DNA"/>
</dbReference>
<keyword evidence="2" id="KW-1185">Reference proteome</keyword>
<dbReference type="RefSeq" id="WP_245840683.1">
    <property type="nucleotide sequence ID" value="NZ_PDJC01000001.1"/>
</dbReference>
<organism evidence="1 2">
    <name type="scientific">Propionicimonas paludicola</name>
    <dbReference type="NCBI Taxonomy" id="185243"/>
    <lineage>
        <taxon>Bacteria</taxon>
        <taxon>Bacillati</taxon>
        <taxon>Actinomycetota</taxon>
        <taxon>Actinomycetes</taxon>
        <taxon>Propionibacteriales</taxon>
        <taxon>Nocardioidaceae</taxon>
        <taxon>Propionicimonas</taxon>
    </lineage>
</organism>
<proteinExistence type="predicted"/>
<dbReference type="Pfam" id="PF11253">
    <property type="entry name" value="DUF3052"/>
    <property type="match status" value="1"/>
</dbReference>
<reference evidence="1 2" key="1">
    <citation type="submission" date="2017-10" db="EMBL/GenBank/DDBJ databases">
        <title>Sequencing the genomes of 1000 actinobacteria strains.</title>
        <authorList>
            <person name="Klenk H.-P."/>
        </authorList>
    </citation>
    <scope>NUCLEOTIDE SEQUENCE [LARGE SCALE GENOMIC DNA]</scope>
    <source>
        <strain evidence="1 2">DSM 15597</strain>
    </source>
</reference>
<dbReference type="AlphaFoldDB" id="A0A2A9CRW2"/>
<dbReference type="InterPro" id="IPR021412">
    <property type="entry name" value="DUF3052"/>
</dbReference>
<name>A0A2A9CRW2_9ACTN</name>
<dbReference type="Proteomes" id="UP000226079">
    <property type="component" value="Unassembled WGS sequence"/>
</dbReference>
<protein>
    <recommendedName>
        <fullName evidence="3">DUF3052 family protein</fullName>
    </recommendedName>
</protein>
<evidence type="ECO:0000313" key="1">
    <source>
        <dbReference type="EMBL" id="PFG16342.1"/>
    </source>
</evidence>
<evidence type="ECO:0008006" key="3">
    <source>
        <dbReference type="Google" id="ProtNLM"/>
    </source>
</evidence>
<sequence length="140" mass="14587">MSTAPGSTTGSPVAALGLTAGQVVQELGWDEDVDEGLRSAILDAIGEDFVYEAIEAVDVVLLWWREDDGDLGDGLVDALTDLAAGGAIWLLSPKVGRDGYLDPSDLAEAALTAGLAMANSVSVGKLWQAHKLVRPKGGRR</sequence>
<gene>
    <name evidence="1" type="ORF">ATK74_0877</name>
</gene>
<evidence type="ECO:0000313" key="2">
    <source>
        <dbReference type="Proteomes" id="UP000226079"/>
    </source>
</evidence>
<accession>A0A2A9CRW2</accession>